<sequence>MSTDSLTFLETVTEISDDRRITQERIQNLLEGLGFDPESADYNVAMEDRVPPTAGEAMMSKRAEPHECRLIIDAIIRETLSHPALAVYSPKTEDMDQMGITPSEESDEIGRESTASLWLHMASEVSKAQWTLLVSPVIISITGSDSDNQHFHTQNFDQEDAQEIIDTITG</sequence>
<dbReference type="GeneID" id="38472735"/>
<name>A0A3M0CWL9_9EURY</name>
<dbReference type="AlphaFoldDB" id="A0A3M0CWL9"/>
<protein>
    <submittedName>
        <fullName evidence="2">Uncharacterized protein</fullName>
    </submittedName>
</protein>
<reference evidence="2" key="3">
    <citation type="submission" date="2018-10" db="EMBL/GenBank/DDBJ databases">
        <authorList>
            <person name="Whitman W."/>
            <person name="Huntemann M."/>
            <person name="Clum A."/>
            <person name="Pillay M."/>
            <person name="Palaniappan K."/>
            <person name="Varghese N."/>
            <person name="Mikhailova N."/>
            <person name="Stamatis D."/>
            <person name="Reddy T."/>
            <person name="Daum C."/>
            <person name="Shapiro N."/>
            <person name="Ivanova N."/>
            <person name="Kyrpides N."/>
            <person name="Woyke T."/>
        </authorList>
    </citation>
    <scope>NUCLEOTIDE SEQUENCE</scope>
    <source>
        <strain evidence="2">CGMCC 1.10124</strain>
    </source>
</reference>
<accession>A0A3M0CWL9</accession>
<dbReference type="Proteomes" id="UP000277326">
    <property type="component" value="Unassembled WGS sequence"/>
</dbReference>
<dbReference type="KEGG" id="haer:DU502_15575"/>
<gene>
    <name evidence="2" type="ORF">ATH50_3106</name>
    <name evidence="1" type="ORF">DU502_15575</name>
</gene>
<proteinExistence type="predicted"/>
<reference evidence="2 3" key="1">
    <citation type="journal article" date="2015" name="Stand. Genomic Sci.">
        <title>Genomic Encyclopedia of Bacterial and Archaeal Type Strains, Phase III: the genomes of soil and plant-associated and newly described type strains.</title>
        <authorList>
            <person name="Whitman W.B."/>
            <person name="Woyke T."/>
            <person name="Klenk H.P."/>
            <person name="Zhou Y."/>
            <person name="Lilburn T.G."/>
            <person name="Beck B.J."/>
            <person name="De Vos P."/>
            <person name="Vandamme P."/>
            <person name="Eisen J.A."/>
            <person name="Garrity G."/>
            <person name="Hugenholtz P."/>
            <person name="Kyrpides N.C."/>
        </authorList>
    </citation>
    <scope>NUCLEOTIDE SEQUENCE [LARGE SCALE GENOMIC DNA]</scope>
    <source>
        <strain evidence="2 3">CGMCC 1.10124</strain>
    </source>
</reference>
<organism evidence="2 3">
    <name type="scientific">Haloplanus aerogenes</name>
    <dbReference type="NCBI Taxonomy" id="660522"/>
    <lineage>
        <taxon>Archaea</taxon>
        <taxon>Methanobacteriati</taxon>
        <taxon>Methanobacteriota</taxon>
        <taxon>Stenosarchaea group</taxon>
        <taxon>Halobacteria</taxon>
        <taxon>Halobacteriales</taxon>
        <taxon>Haloferacaceae</taxon>
        <taxon>Haloplanus</taxon>
    </lineage>
</organism>
<reference evidence="1 4" key="2">
    <citation type="submission" date="2018-07" db="EMBL/GenBank/DDBJ databases">
        <title>Genome sequences of Haloplanus aerogenes JCM 16430T.</title>
        <authorList>
            <person name="Kim Y.B."/>
            <person name="Roh S.W."/>
        </authorList>
    </citation>
    <scope>NUCLEOTIDE SEQUENCE [LARGE SCALE GENOMIC DNA]</scope>
    <source>
        <strain evidence="1 4">JCM 16430</strain>
    </source>
</reference>
<evidence type="ECO:0000313" key="3">
    <source>
        <dbReference type="Proteomes" id="UP000277326"/>
    </source>
</evidence>
<evidence type="ECO:0000313" key="1">
    <source>
        <dbReference type="EMBL" id="AZH26708.1"/>
    </source>
</evidence>
<evidence type="ECO:0000313" key="2">
    <source>
        <dbReference type="EMBL" id="RMB12950.1"/>
    </source>
</evidence>
<evidence type="ECO:0000313" key="4">
    <source>
        <dbReference type="Proteomes" id="UP000282007"/>
    </source>
</evidence>
<dbReference type="RefSeq" id="WP_121921667.1">
    <property type="nucleotide sequence ID" value="NZ_CP034145.1"/>
</dbReference>
<dbReference type="EMBL" id="REFS01000006">
    <property type="protein sequence ID" value="RMB12950.1"/>
    <property type="molecule type" value="Genomic_DNA"/>
</dbReference>
<keyword evidence="4" id="KW-1185">Reference proteome</keyword>
<dbReference type="Proteomes" id="UP000282007">
    <property type="component" value="Chromosome"/>
</dbReference>
<dbReference type="EMBL" id="CP034145">
    <property type="protein sequence ID" value="AZH26708.1"/>
    <property type="molecule type" value="Genomic_DNA"/>
</dbReference>